<dbReference type="GO" id="GO:0032259">
    <property type="term" value="P:methylation"/>
    <property type="evidence" value="ECO:0007669"/>
    <property type="project" value="UniProtKB-KW"/>
</dbReference>
<dbReference type="SUPFAM" id="SSF53335">
    <property type="entry name" value="S-adenosyl-L-methionine-dependent methyltransferases"/>
    <property type="match status" value="1"/>
</dbReference>
<keyword evidence="4" id="KW-1185">Reference proteome</keyword>
<keyword evidence="3" id="KW-0489">Methyltransferase</keyword>
<dbReference type="PANTHER" id="PTHR43861">
    <property type="entry name" value="TRANS-ACONITATE 2-METHYLTRANSFERASE-RELATED"/>
    <property type="match status" value="1"/>
</dbReference>
<comment type="caution">
    <text evidence="3">The sequence shown here is derived from an EMBL/GenBank/DDBJ whole genome shotgun (WGS) entry which is preliminary data.</text>
</comment>
<dbReference type="RefSeq" id="WP_262684335.1">
    <property type="nucleotide sequence ID" value="NZ_JAOQIO010000036.1"/>
</dbReference>
<organism evidence="3 4">
    <name type="scientific">Paenibacillus baimaensis</name>
    <dbReference type="NCBI Taxonomy" id="2982185"/>
    <lineage>
        <taxon>Bacteria</taxon>
        <taxon>Bacillati</taxon>
        <taxon>Bacillota</taxon>
        <taxon>Bacilli</taxon>
        <taxon>Bacillales</taxon>
        <taxon>Paenibacillaceae</taxon>
        <taxon>Paenibacillus</taxon>
    </lineage>
</organism>
<dbReference type="InterPro" id="IPR029063">
    <property type="entry name" value="SAM-dependent_MTases_sf"/>
</dbReference>
<reference evidence="3 4" key="1">
    <citation type="submission" date="2022-09" db="EMBL/GenBank/DDBJ databases">
        <authorList>
            <person name="Han X.L."/>
            <person name="Wang Q."/>
            <person name="Lu T."/>
        </authorList>
    </citation>
    <scope>NUCLEOTIDE SEQUENCE [LARGE SCALE GENOMIC DNA]</scope>
    <source>
        <strain evidence="3 4">WQ 127069</strain>
    </source>
</reference>
<proteinExistence type="predicted"/>
<evidence type="ECO:0000259" key="2">
    <source>
        <dbReference type="Pfam" id="PF13649"/>
    </source>
</evidence>
<evidence type="ECO:0000256" key="1">
    <source>
        <dbReference type="ARBA" id="ARBA00022679"/>
    </source>
</evidence>
<protein>
    <submittedName>
        <fullName evidence="3">Class I SAM-dependent methyltransferase</fullName>
    </submittedName>
</protein>
<dbReference type="EMBL" id="JAOQIO010000036">
    <property type="protein sequence ID" value="MCU6793020.1"/>
    <property type="molecule type" value="Genomic_DNA"/>
</dbReference>
<sequence>MEKGQTNGDFQGFVARHYDVWFKDTYNVMDYLFYKGYVIDNQGPALEVGCGTGRMLLPFVQDGLEVEGVDYSEDMLKVCRSKADQLGIVPTLYHQPMQNLDLPRQYHTIFIPGNTFNLLTKHEEALEALRRLHTHLVDGGQLILTLTVPREHILNEQPDIWKRIAEAQREDGATIRLSERVMLDYWEQLKTNYNKYEVFIEHTLVEVHEDTIQLRWFYQLEFELMLKAAGFNSIEVTYSQGNRSYMMISARK</sequence>
<gene>
    <name evidence="3" type="ORF">OB236_12910</name>
</gene>
<feature type="domain" description="Methyltransferase" evidence="2">
    <location>
        <begin position="46"/>
        <end position="140"/>
    </location>
</feature>
<dbReference type="InterPro" id="IPR041698">
    <property type="entry name" value="Methyltransf_25"/>
</dbReference>
<dbReference type="Pfam" id="PF13649">
    <property type="entry name" value="Methyltransf_25"/>
    <property type="match status" value="1"/>
</dbReference>
<dbReference type="Gene3D" id="3.40.50.150">
    <property type="entry name" value="Vaccinia Virus protein VP39"/>
    <property type="match status" value="1"/>
</dbReference>
<keyword evidence="1" id="KW-0808">Transferase</keyword>
<dbReference type="GO" id="GO:0008168">
    <property type="term" value="F:methyltransferase activity"/>
    <property type="evidence" value="ECO:0007669"/>
    <property type="project" value="UniProtKB-KW"/>
</dbReference>
<evidence type="ECO:0000313" key="3">
    <source>
        <dbReference type="EMBL" id="MCU6793020.1"/>
    </source>
</evidence>
<dbReference type="CDD" id="cd02440">
    <property type="entry name" value="AdoMet_MTases"/>
    <property type="match status" value="1"/>
</dbReference>
<dbReference type="Proteomes" id="UP001652445">
    <property type="component" value="Unassembled WGS sequence"/>
</dbReference>
<evidence type="ECO:0000313" key="4">
    <source>
        <dbReference type="Proteomes" id="UP001652445"/>
    </source>
</evidence>
<accession>A0ABT2UEE6</accession>
<name>A0ABT2UEE6_9BACL</name>
<dbReference type="Gene3D" id="2.20.130.10">
    <property type="entry name" value="CAC2371-like domains"/>
    <property type="match status" value="1"/>
</dbReference>